<accession>A0A382K4Z1</accession>
<name>A0A382K4Z1_9ZZZZ</name>
<protein>
    <submittedName>
        <fullName evidence="1">Uncharacterized protein</fullName>
    </submittedName>
</protein>
<dbReference type="EMBL" id="UINC01078291">
    <property type="protein sequence ID" value="SVC19229.1"/>
    <property type="molecule type" value="Genomic_DNA"/>
</dbReference>
<proteinExistence type="predicted"/>
<dbReference type="AlphaFoldDB" id="A0A382K4Z1"/>
<organism evidence="1">
    <name type="scientific">marine metagenome</name>
    <dbReference type="NCBI Taxonomy" id="408172"/>
    <lineage>
        <taxon>unclassified sequences</taxon>
        <taxon>metagenomes</taxon>
        <taxon>ecological metagenomes</taxon>
    </lineage>
</organism>
<reference evidence="1" key="1">
    <citation type="submission" date="2018-05" db="EMBL/GenBank/DDBJ databases">
        <authorList>
            <person name="Lanie J.A."/>
            <person name="Ng W.-L."/>
            <person name="Kazmierczak K.M."/>
            <person name="Andrzejewski T.M."/>
            <person name="Davidsen T.M."/>
            <person name="Wayne K.J."/>
            <person name="Tettelin H."/>
            <person name="Glass J.I."/>
            <person name="Rusch D."/>
            <person name="Podicherti R."/>
            <person name="Tsui H.-C.T."/>
            <person name="Winkler M.E."/>
        </authorList>
    </citation>
    <scope>NUCLEOTIDE SEQUENCE</scope>
</reference>
<sequence>MIKNKKKAKQLKGKHPQVIDLFEIIS</sequence>
<gene>
    <name evidence="1" type="ORF">METZ01_LOCUS272083</name>
</gene>
<evidence type="ECO:0000313" key="1">
    <source>
        <dbReference type="EMBL" id="SVC19229.1"/>
    </source>
</evidence>